<sequence length="110" mass="12642">MEIDYLVQKDGVTIYSPRLKTEKFVEFDLKEEINDKCFFKIQTKGRLFKVPFKRLAAPYAMISGKQKIKEEKRELTDLEGGISAPAKEEPSGKDSTVGKTKKKKNIEIQQ</sequence>
<keyword evidence="2" id="KW-1185">Reference proteome</keyword>
<evidence type="ECO:0000256" key="1">
    <source>
        <dbReference type="SAM" id="MobiDB-lite"/>
    </source>
</evidence>
<organism evidence="2 3">
    <name type="scientific">Ditylenchus dipsaci</name>
    <dbReference type="NCBI Taxonomy" id="166011"/>
    <lineage>
        <taxon>Eukaryota</taxon>
        <taxon>Metazoa</taxon>
        <taxon>Ecdysozoa</taxon>
        <taxon>Nematoda</taxon>
        <taxon>Chromadorea</taxon>
        <taxon>Rhabditida</taxon>
        <taxon>Tylenchina</taxon>
        <taxon>Tylenchomorpha</taxon>
        <taxon>Sphaerularioidea</taxon>
        <taxon>Anguinidae</taxon>
        <taxon>Anguininae</taxon>
        <taxon>Ditylenchus</taxon>
    </lineage>
</organism>
<dbReference type="AlphaFoldDB" id="A0A915EK51"/>
<dbReference type="Proteomes" id="UP000887574">
    <property type="component" value="Unplaced"/>
</dbReference>
<evidence type="ECO:0000313" key="3">
    <source>
        <dbReference type="WBParaSite" id="jg6754"/>
    </source>
</evidence>
<name>A0A915EK51_9BILA</name>
<feature type="region of interest" description="Disordered" evidence="1">
    <location>
        <begin position="73"/>
        <end position="110"/>
    </location>
</feature>
<evidence type="ECO:0000313" key="2">
    <source>
        <dbReference type="Proteomes" id="UP000887574"/>
    </source>
</evidence>
<proteinExistence type="predicted"/>
<dbReference type="WBParaSite" id="jg6754">
    <property type="protein sequence ID" value="jg6754"/>
    <property type="gene ID" value="jg6754"/>
</dbReference>
<protein>
    <submittedName>
        <fullName evidence="3">Uncharacterized protein</fullName>
    </submittedName>
</protein>
<reference evidence="3" key="1">
    <citation type="submission" date="2022-11" db="UniProtKB">
        <authorList>
            <consortium name="WormBaseParasite"/>
        </authorList>
    </citation>
    <scope>IDENTIFICATION</scope>
</reference>
<accession>A0A915EK51</accession>